<keyword evidence="1" id="KW-1133">Transmembrane helix</keyword>
<proteinExistence type="predicted"/>
<keyword evidence="1" id="KW-0812">Transmembrane</keyword>
<evidence type="ECO:0000313" key="3">
    <source>
        <dbReference type="Proteomes" id="UP001382455"/>
    </source>
</evidence>
<dbReference type="Proteomes" id="UP001382455">
    <property type="component" value="Unassembled WGS sequence"/>
</dbReference>
<gene>
    <name evidence="2" type="ORF">WAE96_19730</name>
</gene>
<accession>A0ABU8EY55</accession>
<organism evidence="2 3">
    <name type="scientific">Pseudoalteromonas spongiae</name>
    <dbReference type="NCBI Taxonomy" id="298657"/>
    <lineage>
        <taxon>Bacteria</taxon>
        <taxon>Pseudomonadati</taxon>
        <taxon>Pseudomonadota</taxon>
        <taxon>Gammaproteobacteria</taxon>
        <taxon>Alteromonadales</taxon>
        <taxon>Pseudoalteromonadaceae</taxon>
        <taxon>Pseudoalteromonas</taxon>
    </lineage>
</organism>
<name>A0ABU8EY55_9GAMM</name>
<comment type="caution">
    <text evidence="2">The sequence shown here is derived from an EMBL/GenBank/DDBJ whole genome shotgun (WGS) entry which is preliminary data.</text>
</comment>
<evidence type="ECO:0000313" key="2">
    <source>
        <dbReference type="EMBL" id="MEI4551917.1"/>
    </source>
</evidence>
<sequence length="311" mass="35698">MLNVKKNKQILLCILVFLVFQLVYGVAKRINLVNAEYQLTQHIENRIAKDLNRLPLPDPNKSSAGNDLAVANYITALNEKLMHHPLLPKVLAIQSNNYDVGSNRKVITHQFSTPTQVVRFAFSLKKMGLFDYFSWLALIASIGFYFLVNYRYDLKLTKNNLVVESIDEERARLVIDLEQKLLINSRTHTSVPLANKPLCFYTALIEYCMAQPDVLLNQNKELPDELVSLANKYFYRLTELGHTIRKRPNFSNSLEKTLSEIRAALDEILLDDIELKDMLYPPKAHGEGSRSKLHHYGLRNVDTDQIEIIGK</sequence>
<evidence type="ECO:0000256" key="1">
    <source>
        <dbReference type="SAM" id="Phobius"/>
    </source>
</evidence>
<protein>
    <submittedName>
        <fullName evidence="2">Uncharacterized protein</fullName>
    </submittedName>
</protein>
<dbReference type="RefSeq" id="WP_336436805.1">
    <property type="nucleotide sequence ID" value="NZ_JBAWKS010000002.1"/>
</dbReference>
<keyword evidence="3" id="KW-1185">Reference proteome</keyword>
<reference evidence="2 3" key="1">
    <citation type="submission" date="2023-12" db="EMBL/GenBank/DDBJ databases">
        <title>Friends and Foes: Symbiotic and Algicidal bacterial influence on Karenia brevis blooms.</title>
        <authorList>
            <person name="Fei C."/>
            <person name="Mohamed A.R."/>
            <person name="Booker A."/>
            <person name="Arshad M."/>
            <person name="Klass S."/>
            <person name="Ahn S."/>
            <person name="Gilbert P.M."/>
            <person name="Heil C.A."/>
            <person name="Martinez J.M."/>
            <person name="Amin S.A."/>
        </authorList>
    </citation>
    <scope>NUCLEOTIDE SEQUENCE [LARGE SCALE GENOMIC DNA]</scope>
    <source>
        <strain evidence="2 3">CE15</strain>
    </source>
</reference>
<keyword evidence="1" id="KW-0472">Membrane</keyword>
<feature type="transmembrane region" description="Helical" evidence="1">
    <location>
        <begin position="132"/>
        <end position="150"/>
    </location>
</feature>
<dbReference type="EMBL" id="JBAWKS010000002">
    <property type="protein sequence ID" value="MEI4551917.1"/>
    <property type="molecule type" value="Genomic_DNA"/>
</dbReference>